<gene>
    <name evidence="6" type="ORF">FZ041_07150</name>
</gene>
<comment type="subcellular location">
    <subcellularLocation>
        <location evidence="1">Membrane</location>
        <topology evidence="1">Multi-pass membrane protein</topology>
    </subcellularLocation>
</comment>
<keyword evidence="7" id="KW-1185">Reference proteome</keyword>
<dbReference type="InterPro" id="IPR001991">
    <property type="entry name" value="Na-dicarboxylate_symporter"/>
</dbReference>
<comment type="caution">
    <text evidence="6">The sequence shown here is derived from an EMBL/GenBank/DDBJ whole genome shotgun (WGS) entry which is preliminary data.</text>
</comment>
<proteinExistence type="predicted"/>
<dbReference type="Gene3D" id="1.10.3860.10">
    <property type="entry name" value="Sodium:dicarboxylate symporter"/>
    <property type="match status" value="1"/>
</dbReference>
<evidence type="ECO:0000256" key="1">
    <source>
        <dbReference type="ARBA" id="ARBA00004141"/>
    </source>
</evidence>
<protein>
    <submittedName>
        <fullName evidence="6">Dicarboxylate/amino acid:cation symporter</fullName>
    </submittedName>
</protein>
<evidence type="ECO:0000256" key="2">
    <source>
        <dbReference type="ARBA" id="ARBA00022448"/>
    </source>
</evidence>
<dbReference type="GO" id="GO:0015293">
    <property type="term" value="F:symporter activity"/>
    <property type="evidence" value="ECO:0007669"/>
    <property type="project" value="InterPro"/>
</dbReference>
<organism evidence="6 7">
    <name type="scientific">Selenomonas caprae</name>
    <dbReference type="NCBI Taxonomy" id="2606905"/>
    <lineage>
        <taxon>Bacteria</taxon>
        <taxon>Bacillati</taxon>
        <taxon>Bacillota</taxon>
        <taxon>Negativicutes</taxon>
        <taxon>Selenomonadales</taxon>
        <taxon>Selenomonadaceae</taxon>
        <taxon>Selenomonas</taxon>
    </lineage>
</organism>
<evidence type="ECO:0000256" key="5">
    <source>
        <dbReference type="ARBA" id="ARBA00023136"/>
    </source>
</evidence>
<evidence type="ECO:0000313" key="6">
    <source>
        <dbReference type="EMBL" id="TYZ28845.1"/>
    </source>
</evidence>
<sequence>MAIDKPPIPCGSIISIAYLFTVVGVPAEAISVIFCVEPIAAMFNGVCNESANITTTFILAKENHMLEKEKYFA</sequence>
<keyword evidence="4" id="KW-1133">Transmembrane helix</keyword>
<dbReference type="GO" id="GO:0016020">
    <property type="term" value="C:membrane"/>
    <property type="evidence" value="ECO:0007669"/>
    <property type="project" value="UniProtKB-SubCell"/>
</dbReference>
<reference evidence="6 7" key="1">
    <citation type="submission" date="2019-08" db="EMBL/GenBank/DDBJ databases">
        <title>Selenomonas sp. mPRGC5 and Selenomonas sp. mPRGC8 isolated from ruminal fluid of dairy goat (Capra hircus).</title>
        <authorList>
            <person name="Poothong S."/>
            <person name="Nuengjamnong C."/>
            <person name="Tanasupawat S."/>
        </authorList>
    </citation>
    <scope>NUCLEOTIDE SEQUENCE [LARGE SCALE GENOMIC DNA]</scope>
    <source>
        <strain evidence="7">mPRGC8</strain>
    </source>
</reference>
<name>A0A5D6WNY5_9FIRM</name>
<evidence type="ECO:0000313" key="7">
    <source>
        <dbReference type="Proteomes" id="UP000322783"/>
    </source>
</evidence>
<keyword evidence="3" id="KW-0812">Transmembrane</keyword>
<evidence type="ECO:0000256" key="3">
    <source>
        <dbReference type="ARBA" id="ARBA00022692"/>
    </source>
</evidence>
<evidence type="ECO:0000256" key="4">
    <source>
        <dbReference type="ARBA" id="ARBA00022989"/>
    </source>
</evidence>
<dbReference type="Pfam" id="PF00375">
    <property type="entry name" value="SDF"/>
    <property type="match status" value="1"/>
</dbReference>
<dbReference type="Proteomes" id="UP000322783">
    <property type="component" value="Unassembled WGS sequence"/>
</dbReference>
<dbReference type="EMBL" id="VTOZ01000012">
    <property type="protein sequence ID" value="TYZ28845.1"/>
    <property type="molecule type" value="Genomic_DNA"/>
</dbReference>
<dbReference type="AlphaFoldDB" id="A0A5D6WNY5"/>
<keyword evidence="2" id="KW-0813">Transport</keyword>
<dbReference type="SUPFAM" id="SSF118215">
    <property type="entry name" value="Proton glutamate symport protein"/>
    <property type="match status" value="1"/>
</dbReference>
<dbReference type="InterPro" id="IPR036458">
    <property type="entry name" value="Na:dicarbo_symporter_sf"/>
</dbReference>
<accession>A0A5D6WNY5</accession>
<keyword evidence="5" id="KW-0472">Membrane</keyword>